<dbReference type="InterPro" id="IPR013825">
    <property type="entry name" value="Topo_IA_cen_sub2"/>
</dbReference>
<dbReference type="Gene3D" id="1.10.460.10">
    <property type="entry name" value="Topoisomerase I, domain 2"/>
    <property type="match status" value="1"/>
</dbReference>
<dbReference type="InterPro" id="IPR013497">
    <property type="entry name" value="Topo_IA_cen"/>
</dbReference>
<dbReference type="InterPro" id="IPR000380">
    <property type="entry name" value="Topo_IA"/>
</dbReference>
<dbReference type="InterPro" id="IPR013498">
    <property type="entry name" value="Topo_IA_Znf"/>
</dbReference>
<dbReference type="AlphaFoldDB" id="A0A9D6VA54"/>
<evidence type="ECO:0000313" key="6">
    <source>
        <dbReference type="EMBL" id="MBI5251722.1"/>
    </source>
</evidence>
<feature type="region of interest" description="Disordered" evidence="4">
    <location>
        <begin position="116"/>
        <end position="139"/>
    </location>
</feature>
<dbReference type="PRINTS" id="PR00417">
    <property type="entry name" value="PRTPISMRASEI"/>
</dbReference>
<dbReference type="Gene3D" id="2.70.20.10">
    <property type="entry name" value="Topoisomerase I, domain 3"/>
    <property type="match status" value="1"/>
</dbReference>
<keyword evidence="2 6" id="KW-0238">DNA-binding</keyword>
<dbReference type="Pfam" id="PF01131">
    <property type="entry name" value="Topoisom_bac"/>
    <property type="match status" value="1"/>
</dbReference>
<gene>
    <name evidence="6" type="ORF">HY912_19695</name>
</gene>
<dbReference type="SMART" id="SM00437">
    <property type="entry name" value="TOP1Ac"/>
    <property type="match status" value="1"/>
</dbReference>
<keyword evidence="1" id="KW-0799">Topoisomerase</keyword>
<dbReference type="GO" id="GO:0003917">
    <property type="term" value="F:DNA topoisomerase type I (single strand cut, ATP-independent) activity"/>
    <property type="evidence" value="ECO:0007669"/>
    <property type="project" value="InterPro"/>
</dbReference>
<dbReference type="PROSITE" id="PS52039">
    <property type="entry name" value="TOPO_IA_2"/>
    <property type="match status" value="1"/>
</dbReference>
<keyword evidence="3" id="KW-0413">Isomerase</keyword>
<dbReference type="InterPro" id="IPR023405">
    <property type="entry name" value="Topo_IA_core_domain"/>
</dbReference>
<feature type="non-terminal residue" evidence="6">
    <location>
        <position position="1"/>
    </location>
</feature>
<protein>
    <submittedName>
        <fullName evidence="6">Topoisomerase DNA-binding C4 zinc finger domain-containing protein</fullName>
    </submittedName>
</protein>
<evidence type="ECO:0000259" key="5">
    <source>
        <dbReference type="PROSITE" id="PS52039"/>
    </source>
</evidence>
<dbReference type="Proteomes" id="UP000807825">
    <property type="component" value="Unassembled WGS sequence"/>
</dbReference>
<dbReference type="GO" id="GO:0006265">
    <property type="term" value="P:DNA topological change"/>
    <property type="evidence" value="ECO:0007669"/>
    <property type="project" value="InterPro"/>
</dbReference>
<feature type="domain" description="Topo IA-type catalytic" evidence="5">
    <location>
        <begin position="1"/>
        <end position="261"/>
    </location>
</feature>
<dbReference type="EMBL" id="JACRDE010000514">
    <property type="protein sequence ID" value="MBI5251722.1"/>
    <property type="molecule type" value="Genomic_DNA"/>
</dbReference>
<dbReference type="GO" id="GO:0005694">
    <property type="term" value="C:chromosome"/>
    <property type="evidence" value="ECO:0007669"/>
    <property type="project" value="InterPro"/>
</dbReference>
<evidence type="ECO:0000256" key="3">
    <source>
        <dbReference type="ARBA" id="ARBA00023235"/>
    </source>
</evidence>
<sequence>RIAPEAVAAVREFISKKYGAKYVPSKPHEYKGRKTAQEAHEAIRPTSMELPPDQVARFLDKPQLALYTLIWNRFVASQSAGAVFDMTTANIRCGKLTFRVTGSIMKFDGFTRIYSQEKEEESESQNGEKDDADRMLPPLKTGDRLKLKRLYPRQHFTQPPPAFNEASLIKELEEQGIGRPSTYAETVTTIQRRKYVELREKRFKPTLLGRIIARLLVDSFPKLVNTKFTAEMESSLDLIEEGSASWTDTLSRFYDPFESDLKSAKKNMKNIKRDGIPTREACPECGEPLLIRSGRYGLFMGCSGYPECSYTRNIAVETAPTKEAVPSDEKCPECGAPMLIREGRTGKFLSCSRYPECKTAKPISMGIKCPKCGDGEIAQRRTRKGKIFYSCSRYPDCDFSMWNRPVSMSCTNPDCDSSIMEEKPSKKEGRILQCPQCKTKIAGQSNP</sequence>
<dbReference type="Gene3D" id="3.30.65.10">
    <property type="entry name" value="Bacterial Topoisomerase I, domain 1"/>
    <property type="match status" value="3"/>
</dbReference>
<evidence type="ECO:0000256" key="1">
    <source>
        <dbReference type="ARBA" id="ARBA00023029"/>
    </source>
</evidence>
<accession>A0A9D6VA54</accession>
<dbReference type="PANTHER" id="PTHR42785:SF1">
    <property type="entry name" value="DNA TOPOISOMERASE"/>
    <property type="match status" value="1"/>
</dbReference>
<proteinExistence type="predicted"/>
<dbReference type="SUPFAM" id="SSF56712">
    <property type="entry name" value="Prokaryotic type I DNA topoisomerase"/>
    <property type="match status" value="1"/>
</dbReference>
<dbReference type="SUPFAM" id="SSF57783">
    <property type="entry name" value="Zinc beta-ribbon"/>
    <property type="match status" value="2"/>
</dbReference>
<organism evidence="6 7">
    <name type="scientific">Desulfomonile tiedjei</name>
    <dbReference type="NCBI Taxonomy" id="2358"/>
    <lineage>
        <taxon>Bacteria</taxon>
        <taxon>Pseudomonadati</taxon>
        <taxon>Thermodesulfobacteriota</taxon>
        <taxon>Desulfomonilia</taxon>
        <taxon>Desulfomonilales</taxon>
        <taxon>Desulfomonilaceae</taxon>
        <taxon>Desulfomonile</taxon>
    </lineage>
</organism>
<dbReference type="InterPro" id="IPR013826">
    <property type="entry name" value="Topo_IA_cen_sub3"/>
</dbReference>
<dbReference type="GO" id="GO:0003677">
    <property type="term" value="F:DNA binding"/>
    <property type="evidence" value="ECO:0007669"/>
    <property type="project" value="UniProtKB-KW"/>
</dbReference>
<name>A0A9D6VA54_9BACT</name>
<dbReference type="InterPro" id="IPR013824">
    <property type="entry name" value="Topo_IA_cen_sub1"/>
</dbReference>
<dbReference type="CDD" id="cd00186">
    <property type="entry name" value="TOP1Ac"/>
    <property type="match status" value="1"/>
</dbReference>
<evidence type="ECO:0000256" key="4">
    <source>
        <dbReference type="SAM" id="MobiDB-lite"/>
    </source>
</evidence>
<dbReference type="PANTHER" id="PTHR42785">
    <property type="entry name" value="DNA TOPOISOMERASE, TYPE IA, CORE"/>
    <property type="match status" value="1"/>
</dbReference>
<dbReference type="InterPro" id="IPR003602">
    <property type="entry name" value="Topo_IA_DNA-bd_dom"/>
</dbReference>
<reference evidence="6" key="1">
    <citation type="submission" date="2020-07" db="EMBL/GenBank/DDBJ databases">
        <title>Huge and variable diversity of episymbiotic CPR bacteria and DPANN archaea in groundwater ecosystems.</title>
        <authorList>
            <person name="He C.Y."/>
            <person name="Keren R."/>
            <person name="Whittaker M."/>
            <person name="Farag I.F."/>
            <person name="Doudna J."/>
            <person name="Cate J.H.D."/>
            <person name="Banfield J.F."/>
        </authorList>
    </citation>
    <scope>NUCLEOTIDE SEQUENCE</scope>
    <source>
        <strain evidence="6">NC_groundwater_1664_Pr3_B-0.1um_52_9</strain>
    </source>
</reference>
<dbReference type="Pfam" id="PF01396">
    <property type="entry name" value="Zn_ribbon_Top1"/>
    <property type="match status" value="3"/>
</dbReference>
<evidence type="ECO:0000313" key="7">
    <source>
        <dbReference type="Proteomes" id="UP000807825"/>
    </source>
</evidence>
<dbReference type="Gene3D" id="1.10.290.10">
    <property type="entry name" value="Topoisomerase I, domain 4"/>
    <property type="match status" value="1"/>
</dbReference>
<evidence type="ECO:0000256" key="2">
    <source>
        <dbReference type="ARBA" id="ARBA00023125"/>
    </source>
</evidence>
<comment type="caution">
    <text evidence="6">The sequence shown here is derived from an EMBL/GenBank/DDBJ whole genome shotgun (WGS) entry which is preliminary data.</text>
</comment>